<dbReference type="Pfam" id="PF13445">
    <property type="entry name" value="zf-RING_UBOX"/>
    <property type="match status" value="1"/>
</dbReference>
<dbReference type="InterPro" id="IPR047153">
    <property type="entry name" value="TRIM45/56/19-like"/>
</dbReference>
<evidence type="ECO:0000259" key="12">
    <source>
        <dbReference type="PROSITE" id="PS51873"/>
    </source>
</evidence>
<evidence type="ECO:0000256" key="1">
    <source>
        <dbReference type="ARBA" id="ARBA00022553"/>
    </source>
</evidence>
<keyword evidence="7" id="KW-0862">Zinc</keyword>
<evidence type="ECO:0000259" key="10">
    <source>
        <dbReference type="PROSITE" id="PS50089"/>
    </source>
</evidence>
<evidence type="ECO:0000313" key="13">
    <source>
        <dbReference type="EnsemblMetazoa" id="G14706.4:cds"/>
    </source>
</evidence>
<evidence type="ECO:0000256" key="6">
    <source>
        <dbReference type="ARBA" id="ARBA00022786"/>
    </source>
</evidence>
<evidence type="ECO:0000256" key="5">
    <source>
        <dbReference type="ARBA" id="ARBA00022771"/>
    </source>
</evidence>
<keyword evidence="5 8" id="KW-0863">Zinc-finger</keyword>
<dbReference type="InterPro" id="IPR000315">
    <property type="entry name" value="Znf_B-box"/>
</dbReference>
<dbReference type="InterPro" id="IPR013083">
    <property type="entry name" value="Znf_RING/FYVE/PHD"/>
</dbReference>
<evidence type="ECO:0000259" key="11">
    <source>
        <dbReference type="PROSITE" id="PS50119"/>
    </source>
</evidence>
<dbReference type="Gene3D" id="3.30.160.60">
    <property type="entry name" value="Classic Zinc Finger"/>
    <property type="match status" value="1"/>
</dbReference>
<dbReference type="PROSITE" id="PS50089">
    <property type="entry name" value="ZF_RING_2"/>
    <property type="match status" value="1"/>
</dbReference>
<dbReference type="Gene3D" id="2.120.10.30">
    <property type="entry name" value="TolB, C-terminal domain"/>
    <property type="match status" value="1"/>
</dbReference>
<dbReference type="SUPFAM" id="SSF57850">
    <property type="entry name" value="RING/U-box"/>
    <property type="match status" value="1"/>
</dbReference>
<organism evidence="13 14">
    <name type="scientific">Magallana gigas</name>
    <name type="common">Pacific oyster</name>
    <name type="synonym">Crassostrea gigas</name>
    <dbReference type="NCBI Taxonomy" id="29159"/>
    <lineage>
        <taxon>Eukaryota</taxon>
        <taxon>Metazoa</taxon>
        <taxon>Spiralia</taxon>
        <taxon>Lophotrochozoa</taxon>
        <taxon>Mollusca</taxon>
        <taxon>Bivalvia</taxon>
        <taxon>Autobranchia</taxon>
        <taxon>Pteriomorphia</taxon>
        <taxon>Ostreida</taxon>
        <taxon>Ostreoidea</taxon>
        <taxon>Ostreidae</taxon>
        <taxon>Magallana</taxon>
    </lineage>
</organism>
<evidence type="ECO:0000256" key="7">
    <source>
        <dbReference type="ARBA" id="ARBA00022833"/>
    </source>
</evidence>
<feature type="coiled-coil region" evidence="9">
    <location>
        <begin position="215"/>
        <end position="271"/>
    </location>
</feature>
<dbReference type="SMART" id="SM00184">
    <property type="entry name" value="RING"/>
    <property type="match status" value="1"/>
</dbReference>
<feature type="domain" description="B box-type" evidence="11">
    <location>
        <begin position="91"/>
        <end position="141"/>
    </location>
</feature>
<keyword evidence="1" id="KW-0597">Phosphoprotein</keyword>
<keyword evidence="4" id="KW-0677">Repeat</keyword>
<dbReference type="Gene3D" id="3.30.40.10">
    <property type="entry name" value="Zinc/RING finger domain, C3HC4 (zinc finger)"/>
    <property type="match status" value="1"/>
</dbReference>
<feature type="domain" description="RING-type" evidence="12">
    <location>
        <begin position="10"/>
        <end position="257"/>
    </location>
</feature>
<dbReference type="SUPFAM" id="SSF101898">
    <property type="entry name" value="NHL repeat"/>
    <property type="match status" value="1"/>
</dbReference>
<keyword evidence="9" id="KW-0175">Coiled coil</keyword>
<dbReference type="PROSITE" id="PS51873">
    <property type="entry name" value="TRIAD"/>
    <property type="match status" value="1"/>
</dbReference>
<name>A0A8W8IK99_MAGGI</name>
<protein>
    <submittedName>
        <fullName evidence="13">Uncharacterized protein</fullName>
    </submittedName>
</protein>
<keyword evidence="14" id="KW-1185">Reference proteome</keyword>
<keyword evidence="3" id="KW-0479">Metal-binding</keyword>
<dbReference type="GO" id="GO:0008270">
    <property type="term" value="F:zinc ion binding"/>
    <property type="evidence" value="ECO:0007669"/>
    <property type="project" value="UniProtKB-KW"/>
</dbReference>
<dbReference type="EnsemblMetazoa" id="G14706.2">
    <property type="protein sequence ID" value="G14706.2:cds"/>
    <property type="gene ID" value="G14706"/>
</dbReference>
<dbReference type="PANTHER" id="PTHR25462:SF296">
    <property type="entry name" value="MEIOTIC P26, ISOFORM F"/>
    <property type="match status" value="1"/>
</dbReference>
<dbReference type="PROSITE" id="PS50119">
    <property type="entry name" value="ZF_BBOX"/>
    <property type="match status" value="2"/>
</dbReference>
<keyword evidence="6" id="KW-0833">Ubl conjugation pathway</keyword>
<dbReference type="InterPro" id="IPR001841">
    <property type="entry name" value="Znf_RING"/>
</dbReference>
<dbReference type="InterPro" id="IPR011042">
    <property type="entry name" value="6-blade_b-propeller_TolB-like"/>
</dbReference>
<proteinExistence type="predicted"/>
<keyword evidence="2" id="KW-0808">Transferase</keyword>
<evidence type="ECO:0000256" key="3">
    <source>
        <dbReference type="ARBA" id="ARBA00022723"/>
    </source>
</evidence>
<dbReference type="Proteomes" id="UP000005408">
    <property type="component" value="Unassembled WGS sequence"/>
</dbReference>
<evidence type="ECO:0000256" key="9">
    <source>
        <dbReference type="SAM" id="Coils"/>
    </source>
</evidence>
<dbReference type="GO" id="GO:0016740">
    <property type="term" value="F:transferase activity"/>
    <property type="evidence" value="ECO:0007669"/>
    <property type="project" value="UniProtKB-KW"/>
</dbReference>
<feature type="domain" description="RING-type" evidence="10">
    <location>
        <begin position="14"/>
        <end position="63"/>
    </location>
</feature>
<dbReference type="CDD" id="cd19757">
    <property type="entry name" value="Bbox1"/>
    <property type="match status" value="1"/>
</dbReference>
<dbReference type="PROSITE" id="PS00518">
    <property type="entry name" value="ZF_RING_1"/>
    <property type="match status" value="1"/>
</dbReference>
<dbReference type="InterPro" id="IPR027370">
    <property type="entry name" value="Znf-RING_euk"/>
</dbReference>
<dbReference type="EnsemblMetazoa" id="G14706.3">
    <property type="protein sequence ID" value="G14706.3:cds"/>
    <property type="gene ID" value="G14706"/>
</dbReference>
<accession>A0A8W8IK99</accession>
<dbReference type="EnsemblMetazoa" id="G14706.4">
    <property type="protein sequence ID" value="G14706.4:cds"/>
    <property type="gene ID" value="G14706"/>
</dbReference>
<reference evidence="13" key="1">
    <citation type="submission" date="2022-08" db="UniProtKB">
        <authorList>
            <consortium name="EnsemblMetazoa"/>
        </authorList>
    </citation>
    <scope>IDENTIFICATION</scope>
    <source>
        <strain evidence="13">05x7-T-G4-1.051#20</strain>
    </source>
</reference>
<dbReference type="PANTHER" id="PTHR25462">
    <property type="entry name" value="BONUS, ISOFORM C-RELATED"/>
    <property type="match status" value="1"/>
</dbReference>
<dbReference type="InterPro" id="IPR017907">
    <property type="entry name" value="Znf_RING_CS"/>
</dbReference>
<evidence type="ECO:0000256" key="4">
    <source>
        <dbReference type="ARBA" id="ARBA00022737"/>
    </source>
</evidence>
<dbReference type="InterPro" id="IPR044066">
    <property type="entry name" value="TRIAD_supradom"/>
</dbReference>
<evidence type="ECO:0000256" key="8">
    <source>
        <dbReference type="PROSITE-ProRule" id="PRU00024"/>
    </source>
</evidence>
<dbReference type="AlphaFoldDB" id="A0A8W8IK99"/>
<evidence type="ECO:0000313" key="14">
    <source>
        <dbReference type="Proteomes" id="UP000005408"/>
    </source>
</evidence>
<feature type="domain" description="B box-type" evidence="11">
    <location>
        <begin position="151"/>
        <end position="185"/>
    </location>
</feature>
<evidence type="ECO:0000256" key="2">
    <source>
        <dbReference type="ARBA" id="ARBA00022679"/>
    </source>
</evidence>
<sequence length="626" mass="71668">MATAKTLENELIVCPICFEIFQDPKSLPQCMHTFCKSCIKSYLLSSVKGKSRNKTDFNCPVCRNCYHVTNPDDWINNLPVFSSTYGEKMENKVQTCDYCKRQNKSQPAISWCPECCDRLCANCVNFHHVNRLTMDHKVCDIAEKDEMCSLKIDMFCQKHSSRRLEIYCFDHEESCCLMCATVSHRKCENVRSLDECAQTCTADTGIRCVEMVTFKRTCETEIARVTSDIERLKRESKDGEHVVKSTTEKIIKLLKDEEQNFLDNLRKTEKEQAGRLGKTLDTYLDIKQKVEQFIQILQKSTQIHKGSLFLELKRMEKIVPELHSVVEKLQQSNQTSALEVHIDEAVQTFYSSFKKYGEIKIRKLRQLVWERSVPVEGSSSLTDVEVIDGRYIVTTCQNAKMVYILDKNGNQLSSLRLPGSPWAIAVLQNQSFCISLRDPGRVCIIKIHENLSVTILKELEMPRNAWGICAIGDKFVVSIKSQGKGQIFRFYDRELNYFERQVFQGASICGAILATSMRSLLFTYHDGNSLFSVDINNSKPATKLYHGNDMKSPIGLACDPEGYIYVACFGSNNVLQFNENLNVVGEIIQKDSAVQRPYGIRVRRLGEDMKFILTSGEKLLLYHFMQ</sequence>